<protein>
    <submittedName>
        <fullName evidence="1">Uncharacterized protein</fullName>
    </submittedName>
</protein>
<keyword evidence="2" id="KW-1185">Reference proteome</keyword>
<organism evidence="1 2">
    <name type="scientific">Lactuca virosa</name>
    <dbReference type="NCBI Taxonomy" id="75947"/>
    <lineage>
        <taxon>Eukaryota</taxon>
        <taxon>Viridiplantae</taxon>
        <taxon>Streptophyta</taxon>
        <taxon>Embryophyta</taxon>
        <taxon>Tracheophyta</taxon>
        <taxon>Spermatophyta</taxon>
        <taxon>Magnoliopsida</taxon>
        <taxon>eudicotyledons</taxon>
        <taxon>Gunneridae</taxon>
        <taxon>Pentapetalae</taxon>
        <taxon>asterids</taxon>
        <taxon>campanulids</taxon>
        <taxon>Asterales</taxon>
        <taxon>Asteraceae</taxon>
        <taxon>Cichorioideae</taxon>
        <taxon>Cichorieae</taxon>
        <taxon>Lactucinae</taxon>
        <taxon>Lactuca</taxon>
    </lineage>
</organism>
<name>A0AAU9MVL0_9ASTR</name>
<evidence type="ECO:0000313" key="1">
    <source>
        <dbReference type="EMBL" id="CAH1430915.1"/>
    </source>
</evidence>
<dbReference type="EMBL" id="CAKMRJ010003334">
    <property type="protein sequence ID" value="CAH1430915.1"/>
    <property type="molecule type" value="Genomic_DNA"/>
</dbReference>
<dbReference type="AlphaFoldDB" id="A0AAU9MVL0"/>
<proteinExistence type="predicted"/>
<accession>A0AAU9MVL0</accession>
<dbReference type="Proteomes" id="UP001157418">
    <property type="component" value="Unassembled WGS sequence"/>
</dbReference>
<evidence type="ECO:0000313" key="2">
    <source>
        <dbReference type="Proteomes" id="UP001157418"/>
    </source>
</evidence>
<comment type="caution">
    <text evidence="1">The sequence shown here is derived from an EMBL/GenBank/DDBJ whole genome shotgun (WGS) entry which is preliminary data.</text>
</comment>
<sequence length="123" mass="14374">MICFCCFIFDELEEKDVMMKKHKLWMENLYNLMVIKNSNDMAAKPNTIDNEALLKVINNDNKNDLELKACIRSMIAETCKEYEEKVEMVQCITTIKSSLKQMQATFFLISDKRKDVRVMVGCT</sequence>
<reference evidence="1 2" key="1">
    <citation type="submission" date="2022-01" db="EMBL/GenBank/DDBJ databases">
        <authorList>
            <person name="Xiong W."/>
            <person name="Schranz E."/>
        </authorList>
    </citation>
    <scope>NUCLEOTIDE SEQUENCE [LARGE SCALE GENOMIC DNA]</scope>
</reference>
<gene>
    <name evidence="1" type="ORF">LVIROSA_LOCUS17657</name>
</gene>